<evidence type="ECO:0000256" key="8">
    <source>
        <dbReference type="RuleBase" id="RU361113"/>
    </source>
</evidence>
<keyword evidence="8" id="KW-0926">Vacuole</keyword>
<feature type="transmembrane region" description="Helical" evidence="8">
    <location>
        <begin position="304"/>
        <end position="328"/>
    </location>
</feature>
<evidence type="ECO:0000313" key="9">
    <source>
        <dbReference type="EMBL" id="ODV91394.1"/>
    </source>
</evidence>
<dbReference type="InterPro" id="IPR018460">
    <property type="entry name" value="Battenin_disease_Cln3_subgr"/>
</dbReference>
<feature type="transmembrane region" description="Helical" evidence="8">
    <location>
        <begin position="123"/>
        <end position="144"/>
    </location>
</feature>
<feature type="transmembrane region" description="Helical" evidence="8">
    <location>
        <begin position="7"/>
        <end position="30"/>
    </location>
</feature>
<dbReference type="GO" id="GO:0012505">
    <property type="term" value="C:endomembrane system"/>
    <property type="evidence" value="ECO:0007669"/>
    <property type="project" value="UniProtKB-SubCell"/>
</dbReference>
<evidence type="ECO:0000256" key="1">
    <source>
        <dbReference type="ARBA" id="ARBA00004127"/>
    </source>
</evidence>
<keyword evidence="3" id="KW-0813">Transport</keyword>
<keyword evidence="5" id="KW-0029">Amino-acid transport</keyword>
<organism evidence="9 10">
    <name type="scientific">Tortispora caseinolytica NRRL Y-17796</name>
    <dbReference type="NCBI Taxonomy" id="767744"/>
    <lineage>
        <taxon>Eukaryota</taxon>
        <taxon>Fungi</taxon>
        <taxon>Dikarya</taxon>
        <taxon>Ascomycota</taxon>
        <taxon>Saccharomycotina</taxon>
        <taxon>Trigonopsidomycetes</taxon>
        <taxon>Trigonopsidales</taxon>
        <taxon>Trigonopsidaceae</taxon>
        <taxon>Tortispora</taxon>
    </lineage>
</organism>
<keyword evidence="4 8" id="KW-0812">Transmembrane</keyword>
<keyword evidence="7 8" id="KW-0472">Membrane</keyword>
<accession>A0A1E4TI07</accession>
<dbReference type="InterPro" id="IPR003492">
    <property type="entry name" value="Battenin_disease_Cln3"/>
</dbReference>
<feature type="transmembrane region" description="Helical" evidence="8">
    <location>
        <begin position="248"/>
        <end position="266"/>
    </location>
</feature>
<dbReference type="Proteomes" id="UP000095023">
    <property type="component" value="Unassembled WGS sequence"/>
</dbReference>
<dbReference type="PANTHER" id="PTHR10981">
    <property type="entry name" value="BATTENIN"/>
    <property type="match status" value="1"/>
</dbReference>
<keyword evidence="6 8" id="KW-1133">Transmembrane helix</keyword>
<evidence type="ECO:0000256" key="3">
    <source>
        <dbReference type="ARBA" id="ARBA00022448"/>
    </source>
</evidence>
<dbReference type="PIRSF" id="PIRSF015974">
    <property type="entry name" value="CLN3_BTN1"/>
    <property type="match status" value="1"/>
</dbReference>
<dbReference type="PANTHER" id="PTHR10981:SF0">
    <property type="entry name" value="BATTENIN"/>
    <property type="match status" value="1"/>
</dbReference>
<sequence>MNSVNRVALSFWIFGLLNNVLYVIILSAAWDLVGSEVPKAVVLLPDIVPGFLVKIAAPFFIHRISYNHRLFAMVMLSCLGMFTVARNHLLAFRIAGIICASASSGLGELTFLQLTHFYPDIAVHYFSSGTGMAGLGGAFLYFLLTSLMRLQVQTALVISAFFPLGFLFVYFALLPDSSAFPVDQPYERVASPAITHPDSVAHTIKRLKSLFLPYMLPLASVYIAEYTLNQGVSPTLLFPIKSTPFTEYRDIYVAYSTLYQLGVFISRSSASFVRIKNLHLLAVLQAMNLALAIWQSMFMFLPSIYWTMLLIFYEGLLGGAAYVNTFLSVRESTHNSQREFAMGAVGISDSAGIVCAAIISLYLEPALCGYQVSTGRNWCRSK</sequence>
<proteinExistence type="inferred from homology"/>
<protein>
    <recommendedName>
        <fullName evidence="8">Protein BTN</fullName>
    </recommendedName>
</protein>
<dbReference type="SUPFAM" id="SSF103473">
    <property type="entry name" value="MFS general substrate transporter"/>
    <property type="match status" value="1"/>
</dbReference>
<dbReference type="GO" id="GO:0005774">
    <property type="term" value="C:vacuolar membrane"/>
    <property type="evidence" value="ECO:0007669"/>
    <property type="project" value="UniProtKB-SubCell"/>
</dbReference>
<dbReference type="OrthoDB" id="5965864at2759"/>
<comment type="subcellular location">
    <subcellularLocation>
        <location evidence="1">Endomembrane system</location>
        <topology evidence="1">Multi-pass membrane protein</topology>
    </subcellularLocation>
    <subcellularLocation>
        <location evidence="8">Vacuole membrane</location>
        <topology evidence="8">Multi-pass membrane protein</topology>
    </subcellularLocation>
</comment>
<feature type="transmembrane region" description="Helical" evidence="8">
    <location>
        <begin position="42"/>
        <end position="61"/>
    </location>
</feature>
<dbReference type="EMBL" id="KV453842">
    <property type="protein sequence ID" value="ODV91394.1"/>
    <property type="molecule type" value="Genomic_DNA"/>
</dbReference>
<evidence type="ECO:0000256" key="4">
    <source>
        <dbReference type="ARBA" id="ARBA00022692"/>
    </source>
</evidence>
<reference evidence="10" key="1">
    <citation type="submission" date="2016-02" db="EMBL/GenBank/DDBJ databases">
        <title>Comparative genomics of biotechnologically important yeasts.</title>
        <authorList>
            <consortium name="DOE Joint Genome Institute"/>
            <person name="Riley R."/>
            <person name="Haridas S."/>
            <person name="Wolfe K.H."/>
            <person name="Lopes M.R."/>
            <person name="Hittinger C.T."/>
            <person name="Goker M."/>
            <person name="Salamov A."/>
            <person name="Wisecaver J."/>
            <person name="Long T.M."/>
            <person name="Aerts A.L."/>
            <person name="Barry K."/>
            <person name="Choi C."/>
            <person name="Clum A."/>
            <person name="Coughlan A.Y."/>
            <person name="Deshpande S."/>
            <person name="Douglass A.P."/>
            <person name="Hanson S.J."/>
            <person name="Klenk H.-P."/>
            <person name="Labutti K."/>
            <person name="Lapidus A."/>
            <person name="Lindquist E."/>
            <person name="Lipzen A."/>
            <person name="Meier-Kolthoff J.P."/>
            <person name="Ohm R.A."/>
            <person name="Otillar R.P."/>
            <person name="Pangilinan J."/>
            <person name="Peng Y."/>
            <person name="Rokas A."/>
            <person name="Rosa C.A."/>
            <person name="Scheuner C."/>
            <person name="Sibirny A.A."/>
            <person name="Slot J.C."/>
            <person name="Stielow J.B."/>
            <person name="Sun H."/>
            <person name="Kurtzman C.P."/>
            <person name="Blackwell M."/>
            <person name="Jeffries T.W."/>
            <person name="Grigoriev I.V."/>
        </authorList>
    </citation>
    <scope>NUCLEOTIDE SEQUENCE [LARGE SCALE GENOMIC DNA]</scope>
    <source>
        <strain evidence="10">NRRL Y-17796</strain>
    </source>
</reference>
<dbReference type="AlphaFoldDB" id="A0A1E4TI07"/>
<evidence type="ECO:0000256" key="6">
    <source>
        <dbReference type="ARBA" id="ARBA00022989"/>
    </source>
</evidence>
<feature type="transmembrane region" description="Helical" evidence="8">
    <location>
        <begin position="91"/>
        <end position="111"/>
    </location>
</feature>
<evidence type="ECO:0000256" key="5">
    <source>
        <dbReference type="ARBA" id="ARBA00022970"/>
    </source>
</evidence>
<evidence type="ECO:0000256" key="7">
    <source>
        <dbReference type="ARBA" id="ARBA00023136"/>
    </source>
</evidence>
<dbReference type="InterPro" id="IPR036259">
    <property type="entry name" value="MFS_trans_sf"/>
</dbReference>
<dbReference type="GO" id="GO:1903826">
    <property type="term" value="P:L-arginine transmembrane transport"/>
    <property type="evidence" value="ECO:0007669"/>
    <property type="project" value="EnsemblFungi"/>
</dbReference>
<evidence type="ECO:0000313" key="10">
    <source>
        <dbReference type="Proteomes" id="UP000095023"/>
    </source>
</evidence>
<comment type="similarity">
    <text evidence="2 8">Belongs to the battenin family.</text>
</comment>
<keyword evidence="10" id="KW-1185">Reference proteome</keyword>
<gene>
    <name evidence="9" type="ORF">CANCADRAFT_3100</name>
</gene>
<dbReference type="GO" id="GO:0015819">
    <property type="term" value="P:lysine transport"/>
    <property type="evidence" value="ECO:0007669"/>
    <property type="project" value="EnsemblFungi"/>
</dbReference>
<feature type="transmembrane region" description="Helical" evidence="8">
    <location>
        <begin position="340"/>
        <end position="363"/>
    </location>
</feature>
<dbReference type="GO" id="GO:0000324">
    <property type="term" value="C:fungal-type vacuole"/>
    <property type="evidence" value="ECO:0007669"/>
    <property type="project" value="EnsemblFungi"/>
</dbReference>
<name>A0A1E4TI07_9ASCO</name>
<dbReference type="Pfam" id="PF02487">
    <property type="entry name" value="CLN3"/>
    <property type="match status" value="1"/>
</dbReference>
<dbReference type="GO" id="GO:0051453">
    <property type="term" value="P:regulation of intracellular pH"/>
    <property type="evidence" value="ECO:0007669"/>
    <property type="project" value="EnsemblFungi"/>
</dbReference>
<dbReference type="PRINTS" id="PR01315">
    <property type="entry name" value="BATTENIN"/>
</dbReference>
<feature type="transmembrane region" description="Helical" evidence="8">
    <location>
        <begin position="278"/>
        <end position="298"/>
    </location>
</feature>
<evidence type="ECO:0000256" key="2">
    <source>
        <dbReference type="ARBA" id="ARBA00007467"/>
    </source>
</evidence>
<feature type="transmembrane region" description="Helical" evidence="8">
    <location>
        <begin position="150"/>
        <end position="173"/>
    </location>
</feature>